<sequence>MQLSRFTWKALLALILAAFFLVGAVGNIFVSEQIAADYARWGYPDWFHVLTGLLELLAAALLLLKPLRFLGGLVGASIMIAASATVLLHGEYLHSIAPLVVLIIAVSVAWLHRPQRDGKP</sequence>
<proteinExistence type="predicted"/>
<keyword evidence="4 5" id="KW-0472">Membrane</keyword>
<dbReference type="GO" id="GO:0016020">
    <property type="term" value="C:membrane"/>
    <property type="evidence" value="ECO:0007669"/>
    <property type="project" value="UniProtKB-SubCell"/>
</dbReference>
<evidence type="ECO:0000256" key="5">
    <source>
        <dbReference type="SAM" id="Phobius"/>
    </source>
</evidence>
<dbReference type="RefSeq" id="WP_038446329.1">
    <property type="nucleotide sequence ID" value="NZ_CP008896.1"/>
</dbReference>
<dbReference type="Pfam" id="PF13564">
    <property type="entry name" value="DoxX_2"/>
    <property type="match status" value="1"/>
</dbReference>
<dbReference type="InterPro" id="IPR032808">
    <property type="entry name" value="DoxX"/>
</dbReference>
<comment type="subcellular location">
    <subcellularLocation>
        <location evidence="1">Membrane</location>
        <topology evidence="1">Multi-pass membrane protein</topology>
    </subcellularLocation>
</comment>
<dbReference type="KEGG" id="pfn:HZ99_23670"/>
<evidence type="ECO:0008006" key="8">
    <source>
        <dbReference type="Google" id="ProtNLM"/>
    </source>
</evidence>
<evidence type="ECO:0000256" key="2">
    <source>
        <dbReference type="ARBA" id="ARBA00022692"/>
    </source>
</evidence>
<keyword evidence="2 5" id="KW-0812">Transmembrane</keyword>
<feature type="transmembrane region" description="Helical" evidence="5">
    <location>
        <begin position="69"/>
        <end position="86"/>
    </location>
</feature>
<gene>
    <name evidence="6" type="ORF">NCTC10392_01305</name>
</gene>
<accession>A0A379I922</accession>
<evidence type="ECO:0000256" key="3">
    <source>
        <dbReference type="ARBA" id="ARBA00022989"/>
    </source>
</evidence>
<keyword evidence="3 5" id="KW-1133">Transmembrane helix</keyword>
<evidence type="ECO:0000256" key="1">
    <source>
        <dbReference type="ARBA" id="ARBA00004141"/>
    </source>
</evidence>
<evidence type="ECO:0000313" key="7">
    <source>
        <dbReference type="Proteomes" id="UP000255125"/>
    </source>
</evidence>
<evidence type="ECO:0000256" key="4">
    <source>
        <dbReference type="ARBA" id="ARBA00023136"/>
    </source>
</evidence>
<dbReference type="AlphaFoldDB" id="A0A379I922"/>
<dbReference type="Proteomes" id="UP000255125">
    <property type="component" value="Unassembled WGS sequence"/>
</dbReference>
<evidence type="ECO:0000313" key="6">
    <source>
        <dbReference type="EMBL" id="SUD29367.1"/>
    </source>
</evidence>
<feature type="transmembrane region" description="Helical" evidence="5">
    <location>
        <begin position="46"/>
        <end position="64"/>
    </location>
</feature>
<dbReference type="OrthoDB" id="7595779at2"/>
<organism evidence="6 7">
    <name type="scientific">Pseudomonas fluorescens</name>
    <dbReference type="NCBI Taxonomy" id="294"/>
    <lineage>
        <taxon>Bacteria</taxon>
        <taxon>Pseudomonadati</taxon>
        <taxon>Pseudomonadota</taxon>
        <taxon>Gammaproteobacteria</taxon>
        <taxon>Pseudomonadales</taxon>
        <taxon>Pseudomonadaceae</taxon>
        <taxon>Pseudomonas</taxon>
    </lineage>
</organism>
<protein>
    <recommendedName>
        <fullName evidence="8">DoxX family protein</fullName>
    </recommendedName>
</protein>
<reference evidence="6 7" key="1">
    <citation type="submission" date="2018-06" db="EMBL/GenBank/DDBJ databases">
        <authorList>
            <consortium name="Pathogen Informatics"/>
            <person name="Doyle S."/>
        </authorList>
    </citation>
    <scope>NUCLEOTIDE SEQUENCE [LARGE SCALE GENOMIC DNA]</scope>
    <source>
        <strain evidence="6 7">NCTC10392</strain>
    </source>
</reference>
<dbReference type="EMBL" id="UGUS01000002">
    <property type="protein sequence ID" value="SUD29367.1"/>
    <property type="molecule type" value="Genomic_DNA"/>
</dbReference>
<feature type="transmembrane region" description="Helical" evidence="5">
    <location>
        <begin position="92"/>
        <end position="111"/>
    </location>
</feature>
<name>A0A379I922_PSEFL</name>